<dbReference type="Proteomes" id="UP000050525">
    <property type="component" value="Unassembled WGS sequence"/>
</dbReference>
<comment type="caution">
    <text evidence="1">The sequence shown here is derived from an EMBL/GenBank/DDBJ whole genome shotgun (WGS) entry which is preliminary data.</text>
</comment>
<name>A0A151MTZ4_ALLMI</name>
<dbReference type="AlphaFoldDB" id="A0A151MTZ4"/>
<reference evidence="1 2" key="1">
    <citation type="journal article" date="2012" name="Genome Biol.">
        <title>Sequencing three crocodilian genomes to illuminate the evolution of archosaurs and amniotes.</title>
        <authorList>
            <person name="St John J.A."/>
            <person name="Braun E.L."/>
            <person name="Isberg S.R."/>
            <person name="Miles L.G."/>
            <person name="Chong A.Y."/>
            <person name="Gongora J."/>
            <person name="Dalzell P."/>
            <person name="Moran C."/>
            <person name="Bed'hom B."/>
            <person name="Abzhanov A."/>
            <person name="Burgess S.C."/>
            <person name="Cooksey A.M."/>
            <person name="Castoe T.A."/>
            <person name="Crawford N.G."/>
            <person name="Densmore L.D."/>
            <person name="Drew J.C."/>
            <person name="Edwards S.V."/>
            <person name="Faircloth B.C."/>
            <person name="Fujita M.K."/>
            <person name="Greenwold M.J."/>
            <person name="Hoffmann F.G."/>
            <person name="Howard J.M."/>
            <person name="Iguchi T."/>
            <person name="Janes D.E."/>
            <person name="Khan S.Y."/>
            <person name="Kohno S."/>
            <person name="de Koning A.J."/>
            <person name="Lance S.L."/>
            <person name="McCarthy F.M."/>
            <person name="McCormack J.E."/>
            <person name="Merchant M.E."/>
            <person name="Peterson D.G."/>
            <person name="Pollock D.D."/>
            <person name="Pourmand N."/>
            <person name="Raney B.J."/>
            <person name="Roessler K.A."/>
            <person name="Sanford J.R."/>
            <person name="Sawyer R.H."/>
            <person name="Schmidt C.J."/>
            <person name="Triplett E.W."/>
            <person name="Tuberville T.D."/>
            <person name="Venegas-Anaya M."/>
            <person name="Howard J.T."/>
            <person name="Jarvis E.D."/>
            <person name="Guillette L.J.Jr."/>
            <person name="Glenn T.C."/>
            <person name="Green R.E."/>
            <person name="Ray D.A."/>
        </authorList>
    </citation>
    <scope>NUCLEOTIDE SEQUENCE [LARGE SCALE GENOMIC DNA]</scope>
    <source>
        <strain evidence="1">KSC_2009_1</strain>
    </source>
</reference>
<evidence type="ECO:0000313" key="2">
    <source>
        <dbReference type="Proteomes" id="UP000050525"/>
    </source>
</evidence>
<protein>
    <submittedName>
        <fullName evidence="1">Uncharacterized protein</fullName>
    </submittedName>
</protein>
<evidence type="ECO:0000313" key="1">
    <source>
        <dbReference type="EMBL" id="KYO27958.1"/>
    </source>
</evidence>
<dbReference type="EMBL" id="AKHW03005050">
    <property type="protein sequence ID" value="KYO27958.1"/>
    <property type="molecule type" value="Genomic_DNA"/>
</dbReference>
<accession>A0A151MTZ4</accession>
<sequence length="80" mass="9230">MLLDIERYILAPGTVHRNYKHHSDSESSALISLNKLKEEELWITVASMQLSLWLCCQYFCIFFILSQMESSSCRAVQNAS</sequence>
<proteinExistence type="predicted"/>
<keyword evidence="2" id="KW-1185">Reference proteome</keyword>
<gene>
    <name evidence="1" type="ORF">Y1Q_0014161</name>
</gene>
<organism evidence="1 2">
    <name type="scientific">Alligator mississippiensis</name>
    <name type="common">American alligator</name>
    <dbReference type="NCBI Taxonomy" id="8496"/>
    <lineage>
        <taxon>Eukaryota</taxon>
        <taxon>Metazoa</taxon>
        <taxon>Chordata</taxon>
        <taxon>Craniata</taxon>
        <taxon>Vertebrata</taxon>
        <taxon>Euteleostomi</taxon>
        <taxon>Archelosauria</taxon>
        <taxon>Archosauria</taxon>
        <taxon>Crocodylia</taxon>
        <taxon>Alligatoridae</taxon>
        <taxon>Alligatorinae</taxon>
        <taxon>Alligator</taxon>
    </lineage>
</organism>